<reference evidence="1 2" key="1">
    <citation type="journal article" date="2018" name="Sci. Rep.">
        <title>Genomic signatures of local adaptation to the degree of environmental predictability in rotifers.</title>
        <authorList>
            <person name="Franch-Gras L."/>
            <person name="Hahn C."/>
            <person name="Garcia-Roger E.M."/>
            <person name="Carmona M.J."/>
            <person name="Serra M."/>
            <person name="Gomez A."/>
        </authorList>
    </citation>
    <scope>NUCLEOTIDE SEQUENCE [LARGE SCALE GENOMIC DNA]</scope>
    <source>
        <strain evidence="1">HYR1</strain>
    </source>
</reference>
<accession>A0A3M7QC38</accession>
<comment type="caution">
    <text evidence="1">The sequence shown here is derived from an EMBL/GenBank/DDBJ whole genome shotgun (WGS) entry which is preliminary data.</text>
</comment>
<protein>
    <submittedName>
        <fullName evidence="1">Uncharacterized protein</fullName>
    </submittedName>
</protein>
<evidence type="ECO:0000313" key="2">
    <source>
        <dbReference type="Proteomes" id="UP000276133"/>
    </source>
</evidence>
<name>A0A3M7QC38_BRAPC</name>
<feature type="non-terminal residue" evidence="1">
    <location>
        <position position="1"/>
    </location>
</feature>
<sequence>FKNTHSHLSKSLVPFIRRVFLIKRLCSIPASQYCDKPLTVYDRETIRSELSFSTRIIMISFEILEQKLKISITNKNIYSLKYQLIDFIYIEAIFGF</sequence>
<proteinExistence type="predicted"/>
<dbReference type="Proteomes" id="UP000276133">
    <property type="component" value="Unassembled WGS sequence"/>
</dbReference>
<organism evidence="1 2">
    <name type="scientific">Brachionus plicatilis</name>
    <name type="common">Marine rotifer</name>
    <name type="synonym">Brachionus muelleri</name>
    <dbReference type="NCBI Taxonomy" id="10195"/>
    <lineage>
        <taxon>Eukaryota</taxon>
        <taxon>Metazoa</taxon>
        <taxon>Spiralia</taxon>
        <taxon>Gnathifera</taxon>
        <taxon>Rotifera</taxon>
        <taxon>Eurotatoria</taxon>
        <taxon>Monogononta</taxon>
        <taxon>Pseudotrocha</taxon>
        <taxon>Ploima</taxon>
        <taxon>Brachionidae</taxon>
        <taxon>Brachionus</taxon>
    </lineage>
</organism>
<gene>
    <name evidence="1" type="ORF">BpHYR1_035609</name>
</gene>
<dbReference type="EMBL" id="REGN01006589">
    <property type="protein sequence ID" value="RNA08960.1"/>
    <property type="molecule type" value="Genomic_DNA"/>
</dbReference>
<evidence type="ECO:0000313" key="1">
    <source>
        <dbReference type="EMBL" id="RNA08960.1"/>
    </source>
</evidence>
<dbReference type="AlphaFoldDB" id="A0A3M7QC38"/>
<keyword evidence="2" id="KW-1185">Reference proteome</keyword>